<reference evidence="1 2" key="1">
    <citation type="submission" date="2020-04" db="EMBL/GenBank/DDBJ databases">
        <title>Paraburkholderia sp. RP-4-7 isolated from soil.</title>
        <authorList>
            <person name="Dahal R.H."/>
        </authorList>
    </citation>
    <scope>NUCLEOTIDE SEQUENCE [LARGE SCALE GENOMIC DNA]</scope>
    <source>
        <strain evidence="1 2">RP-4-7</strain>
    </source>
</reference>
<proteinExistence type="predicted"/>
<organism evidence="1 2">
    <name type="scientific">Paraburkholderia polaris</name>
    <dbReference type="NCBI Taxonomy" id="2728848"/>
    <lineage>
        <taxon>Bacteria</taxon>
        <taxon>Pseudomonadati</taxon>
        <taxon>Pseudomonadota</taxon>
        <taxon>Betaproteobacteria</taxon>
        <taxon>Burkholderiales</taxon>
        <taxon>Burkholderiaceae</taxon>
        <taxon>Paraburkholderia</taxon>
    </lineage>
</organism>
<dbReference type="AlphaFoldDB" id="A0A848IQ17"/>
<comment type="caution">
    <text evidence="1">The sequence shown here is derived from an EMBL/GenBank/DDBJ whole genome shotgun (WGS) entry which is preliminary data.</text>
</comment>
<accession>A0A848IQ17</accession>
<keyword evidence="2" id="KW-1185">Reference proteome</keyword>
<sequence length="107" mass="12251">MPQKQIDELIEKLRARSQGRETWFAMGRDEKSYFISFDWQSEADAWMGDQQIRRAEWVEREGVHLVKQRVFSELEELAREAADALAMLSARKAPAIPVDAAAQAGTK</sequence>
<dbReference type="Proteomes" id="UP000544134">
    <property type="component" value="Unassembled WGS sequence"/>
</dbReference>
<evidence type="ECO:0000313" key="1">
    <source>
        <dbReference type="EMBL" id="NMM03193.1"/>
    </source>
</evidence>
<dbReference type="EMBL" id="JABBGJ010000049">
    <property type="protein sequence ID" value="NMM03193.1"/>
    <property type="molecule type" value="Genomic_DNA"/>
</dbReference>
<evidence type="ECO:0000313" key="2">
    <source>
        <dbReference type="Proteomes" id="UP000544134"/>
    </source>
</evidence>
<name>A0A848IQ17_9BURK</name>
<gene>
    <name evidence="1" type="ORF">HHL24_35475</name>
</gene>
<protein>
    <submittedName>
        <fullName evidence="1">Uncharacterized protein</fullName>
    </submittedName>
</protein>